<proteinExistence type="predicted"/>
<dbReference type="OrthoDB" id="2306559at2759"/>
<reference evidence="1 2" key="1">
    <citation type="submission" date="2016-07" db="EMBL/GenBank/DDBJ databases">
        <title>Pervasive Adenine N6-methylation of Active Genes in Fungi.</title>
        <authorList>
            <consortium name="DOE Joint Genome Institute"/>
            <person name="Mondo S.J."/>
            <person name="Dannebaum R.O."/>
            <person name="Kuo R.C."/>
            <person name="Labutti K."/>
            <person name="Haridas S."/>
            <person name="Kuo A."/>
            <person name="Salamov A."/>
            <person name="Ahrendt S.R."/>
            <person name="Lipzen A."/>
            <person name="Sullivan W."/>
            <person name="Andreopoulos W.B."/>
            <person name="Clum A."/>
            <person name="Lindquist E."/>
            <person name="Daum C."/>
            <person name="Ramamoorthy G.K."/>
            <person name="Gryganskyi A."/>
            <person name="Culley D."/>
            <person name="Magnuson J.K."/>
            <person name="James T.Y."/>
            <person name="O'Malley M.A."/>
            <person name="Stajich J.E."/>
            <person name="Spatafora J.W."/>
            <person name="Visel A."/>
            <person name="Grigoriev I.V."/>
        </authorList>
    </citation>
    <scope>NUCLEOTIDE SEQUENCE [LARGE SCALE GENOMIC DNA]</scope>
    <source>
        <strain evidence="1 2">NRRL 1336</strain>
    </source>
</reference>
<keyword evidence="2" id="KW-1185">Reference proteome</keyword>
<evidence type="ECO:0000313" key="1">
    <source>
        <dbReference type="EMBL" id="ORZ08147.1"/>
    </source>
</evidence>
<dbReference type="Proteomes" id="UP000193560">
    <property type="component" value="Unassembled WGS sequence"/>
</dbReference>
<dbReference type="EMBL" id="MCGE01000032">
    <property type="protein sequence ID" value="ORZ08147.1"/>
    <property type="molecule type" value="Genomic_DNA"/>
</dbReference>
<name>A0A1X2I497_9FUNG</name>
<sequence length="80" mass="9079">MIQFITRSTKPIRLCIITFAGLSNDPRNIEVFLRACKMIKAIVVEQGVASKVLRRHSLLHGDKIGLKHFKSRTGCLQRSM</sequence>
<comment type="caution">
    <text evidence="1">The sequence shown here is derived from an EMBL/GenBank/DDBJ whole genome shotgun (WGS) entry which is preliminary data.</text>
</comment>
<gene>
    <name evidence="1" type="ORF">BCR42DRAFT_442323</name>
</gene>
<evidence type="ECO:0000313" key="2">
    <source>
        <dbReference type="Proteomes" id="UP000193560"/>
    </source>
</evidence>
<accession>A0A1X2I497</accession>
<organism evidence="1 2">
    <name type="scientific">Absidia repens</name>
    <dbReference type="NCBI Taxonomy" id="90262"/>
    <lineage>
        <taxon>Eukaryota</taxon>
        <taxon>Fungi</taxon>
        <taxon>Fungi incertae sedis</taxon>
        <taxon>Mucoromycota</taxon>
        <taxon>Mucoromycotina</taxon>
        <taxon>Mucoromycetes</taxon>
        <taxon>Mucorales</taxon>
        <taxon>Cunninghamellaceae</taxon>
        <taxon>Absidia</taxon>
    </lineage>
</organism>
<dbReference type="AlphaFoldDB" id="A0A1X2I497"/>
<protein>
    <submittedName>
        <fullName evidence="1">Uncharacterized protein</fullName>
    </submittedName>
</protein>